<sequence>MADKFVTAHVGAKKAEARVNDIFAIRRDSGGSFPKWIEHEWAESDHKVIKPAHEIPSHHLGRNLQRLLPQEIVYALEKLGTKMKWPQKMKSDPSTRKSNVLYKFHQERGHKTEDCIALRQEVVNMLHQGHLTKLMSDRGRANFGRGREQHQGPPKPPSPARAIQMIISRGDEAVINHVKFTTTDKLKRSITHEWYDYLEDSIIFDKLDTHDLSFPHFDALVTTLRISDTDVKRIIVEEAAHVLSTLEFSHR</sequence>
<dbReference type="OrthoDB" id="1752268at2759"/>
<protein>
    <submittedName>
        <fullName evidence="1">Uncharacterized protein</fullName>
    </submittedName>
</protein>
<reference evidence="1" key="1">
    <citation type="submission" date="2025-08" db="UniProtKB">
        <authorList>
            <consortium name="RefSeq"/>
        </authorList>
    </citation>
    <scope>IDENTIFICATION</scope>
</reference>
<dbReference type="PANTHER" id="PTHR33240">
    <property type="entry name" value="OS08G0508500 PROTEIN"/>
    <property type="match status" value="1"/>
</dbReference>
<dbReference type="RefSeq" id="XP_016498022.1">
    <property type="nucleotide sequence ID" value="XM_016642536.1"/>
</dbReference>
<evidence type="ECO:0000313" key="1">
    <source>
        <dbReference type="RefSeq" id="XP_016498022.1"/>
    </source>
</evidence>
<dbReference type="PANTHER" id="PTHR33240:SF8">
    <property type="entry name" value="OS03G0439900 PROTEIN"/>
    <property type="match status" value="1"/>
</dbReference>
<proteinExistence type="predicted"/>
<dbReference type="PaxDb" id="4097-A0A1S4C9V2"/>
<dbReference type="AlphaFoldDB" id="A0A1S4C9V2"/>
<name>A0A1S4C9V2_TOBAC</name>
<gene>
    <name evidence="1" type="primary">LOC107816788</name>
</gene>
<dbReference type="KEGG" id="nta:107816788"/>
<accession>A0A1S4C9V2</accession>
<organism evidence="1">
    <name type="scientific">Nicotiana tabacum</name>
    <name type="common">Common tobacco</name>
    <dbReference type="NCBI Taxonomy" id="4097"/>
    <lineage>
        <taxon>Eukaryota</taxon>
        <taxon>Viridiplantae</taxon>
        <taxon>Streptophyta</taxon>
        <taxon>Embryophyta</taxon>
        <taxon>Tracheophyta</taxon>
        <taxon>Spermatophyta</taxon>
        <taxon>Magnoliopsida</taxon>
        <taxon>eudicotyledons</taxon>
        <taxon>Gunneridae</taxon>
        <taxon>Pentapetalae</taxon>
        <taxon>asterids</taxon>
        <taxon>lamiids</taxon>
        <taxon>Solanales</taxon>
        <taxon>Solanaceae</taxon>
        <taxon>Nicotianoideae</taxon>
        <taxon>Nicotianeae</taxon>
        <taxon>Nicotiana</taxon>
    </lineage>
</organism>